<dbReference type="CDD" id="cd08350">
    <property type="entry name" value="BLMT_like"/>
    <property type="match status" value="1"/>
</dbReference>
<name>A0A3E0VH59_9MICO</name>
<reference evidence="5 6" key="1">
    <citation type="submission" date="2017-04" db="EMBL/GenBank/DDBJ databases">
        <title>Comparative genome analysis of Subtercola boreus.</title>
        <authorList>
            <person name="Cho Y.-J."/>
            <person name="Cho A."/>
            <person name="Kim O.-S."/>
            <person name="Lee J.-I."/>
        </authorList>
    </citation>
    <scope>NUCLEOTIDE SEQUENCE [LARGE SCALE GENOMIC DNA]</scope>
    <source>
        <strain evidence="5 6">K300</strain>
    </source>
</reference>
<dbReference type="InterPro" id="IPR029068">
    <property type="entry name" value="Glyas_Bleomycin-R_OHBP_Dase"/>
</dbReference>
<comment type="caution">
    <text evidence="5">The sequence shown here is derived from an EMBL/GenBank/DDBJ whole genome shotgun (WGS) entry which is preliminary data.</text>
</comment>
<protein>
    <recommendedName>
        <fullName evidence="2">Bleomycin resistance protein</fullName>
    </recommendedName>
</protein>
<evidence type="ECO:0000256" key="1">
    <source>
        <dbReference type="ARBA" id="ARBA00011051"/>
    </source>
</evidence>
<dbReference type="InterPro" id="IPR037523">
    <property type="entry name" value="VOC_core"/>
</dbReference>
<dbReference type="Pfam" id="PF00903">
    <property type="entry name" value="Glyoxalase"/>
    <property type="match status" value="1"/>
</dbReference>
<dbReference type="InterPro" id="IPR000335">
    <property type="entry name" value="Bleomycin-R"/>
</dbReference>
<keyword evidence="3" id="KW-0046">Antibiotic resistance</keyword>
<evidence type="ECO:0000256" key="2">
    <source>
        <dbReference type="ARBA" id="ARBA00021572"/>
    </source>
</evidence>
<evidence type="ECO:0000313" key="5">
    <source>
        <dbReference type="EMBL" id="RFA08197.1"/>
    </source>
</evidence>
<dbReference type="InterPro" id="IPR004360">
    <property type="entry name" value="Glyas_Fos-R_dOase_dom"/>
</dbReference>
<dbReference type="RefSeq" id="WP_116413612.1">
    <property type="nucleotide sequence ID" value="NZ_NBWZ01000001.1"/>
</dbReference>
<sequence length="121" mass="13952">MTDHAVPNLPSRDFDDTIAFYGGFGFDLAYRAEDWLILRRRELQLEFFPFPDLVPEESSFMCSVRVDDVDDLYRQIRDSGVVEKSTGRPRLHPVRLQPWGQRAGFLIDPDGTQLHLIQNAA</sequence>
<gene>
    <name evidence="5" type="ORF">B7R54_02400</name>
</gene>
<comment type="similarity">
    <text evidence="1">Belongs to the bleomycin resistance protein family.</text>
</comment>
<dbReference type="PROSITE" id="PS51819">
    <property type="entry name" value="VOC"/>
    <property type="match status" value="1"/>
</dbReference>
<organism evidence="5 6">
    <name type="scientific">Subtercola boreus</name>
    <dbReference type="NCBI Taxonomy" id="120213"/>
    <lineage>
        <taxon>Bacteria</taxon>
        <taxon>Bacillati</taxon>
        <taxon>Actinomycetota</taxon>
        <taxon>Actinomycetes</taxon>
        <taxon>Micrococcales</taxon>
        <taxon>Microbacteriaceae</taxon>
        <taxon>Subtercola</taxon>
    </lineage>
</organism>
<accession>A0A3E0VH59</accession>
<dbReference type="OrthoDB" id="6624781at2"/>
<dbReference type="SUPFAM" id="SSF54593">
    <property type="entry name" value="Glyoxalase/Bleomycin resistance protein/Dihydroxybiphenyl dioxygenase"/>
    <property type="match status" value="1"/>
</dbReference>
<dbReference type="Gene3D" id="3.10.180.10">
    <property type="entry name" value="2,3-Dihydroxybiphenyl 1,2-Dioxygenase, domain 1"/>
    <property type="match status" value="1"/>
</dbReference>
<dbReference type="GO" id="GO:0046677">
    <property type="term" value="P:response to antibiotic"/>
    <property type="evidence" value="ECO:0007669"/>
    <property type="project" value="UniProtKB-KW"/>
</dbReference>
<dbReference type="Proteomes" id="UP000256486">
    <property type="component" value="Unassembled WGS sequence"/>
</dbReference>
<proteinExistence type="inferred from homology"/>
<dbReference type="EMBL" id="NBWZ01000001">
    <property type="protein sequence ID" value="RFA08197.1"/>
    <property type="molecule type" value="Genomic_DNA"/>
</dbReference>
<dbReference type="AlphaFoldDB" id="A0A3E0VH59"/>
<evidence type="ECO:0000313" key="6">
    <source>
        <dbReference type="Proteomes" id="UP000256486"/>
    </source>
</evidence>
<evidence type="ECO:0000259" key="4">
    <source>
        <dbReference type="PROSITE" id="PS51819"/>
    </source>
</evidence>
<dbReference type="PRINTS" id="PR00311">
    <property type="entry name" value="BLEOMYCINRST"/>
</dbReference>
<evidence type="ECO:0000256" key="3">
    <source>
        <dbReference type="ARBA" id="ARBA00023251"/>
    </source>
</evidence>
<keyword evidence="6" id="KW-1185">Reference proteome</keyword>
<feature type="domain" description="VOC" evidence="4">
    <location>
        <begin position="1"/>
        <end position="119"/>
    </location>
</feature>